<gene>
    <name evidence="1" type="ORF">CYLTODRAFT_415745</name>
</gene>
<name>A0A0D7AUN5_9AGAR</name>
<reference evidence="1 2" key="1">
    <citation type="journal article" date="2015" name="Fungal Genet. Biol.">
        <title>Evolution of novel wood decay mechanisms in Agaricales revealed by the genome sequences of Fistulina hepatica and Cylindrobasidium torrendii.</title>
        <authorList>
            <person name="Floudas D."/>
            <person name="Held B.W."/>
            <person name="Riley R."/>
            <person name="Nagy L.G."/>
            <person name="Koehler G."/>
            <person name="Ransdell A.S."/>
            <person name="Younus H."/>
            <person name="Chow J."/>
            <person name="Chiniquy J."/>
            <person name="Lipzen A."/>
            <person name="Tritt A."/>
            <person name="Sun H."/>
            <person name="Haridas S."/>
            <person name="LaButti K."/>
            <person name="Ohm R.A."/>
            <person name="Kues U."/>
            <person name="Blanchette R.A."/>
            <person name="Grigoriev I.V."/>
            <person name="Minto R.E."/>
            <person name="Hibbett D.S."/>
        </authorList>
    </citation>
    <scope>NUCLEOTIDE SEQUENCE [LARGE SCALE GENOMIC DNA]</scope>
    <source>
        <strain evidence="1 2">FP15055 ss-10</strain>
    </source>
</reference>
<dbReference type="AlphaFoldDB" id="A0A0D7AUN5"/>
<accession>A0A0D7AUN5</accession>
<evidence type="ECO:0000313" key="2">
    <source>
        <dbReference type="Proteomes" id="UP000054007"/>
    </source>
</evidence>
<evidence type="ECO:0000313" key="1">
    <source>
        <dbReference type="EMBL" id="KIY61001.1"/>
    </source>
</evidence>
<protein>
    <submittedName>
        <fullName evidence="1">Uncharacterized protein</fullName>
    </submittedName>
</protein>
<sequence>MSTKSYNNPLPGAANAPRFNAKDPQSLFKQYVNVINFIIEKTSVKDDAGKLAVFMHYATDKQKEEWECLNEYVNLRYNDFVTQLKKIYGKGDNELRYLQKTWDELINDYTTRSCNSSVSFGKFMLQVRPQYKYLEKNLQITNYIAVRNLSCCIDLQVWKEAISRLCEEVKVAAATPTAPYTPRNSQDPFTVTDILARVYMVFHEQERIATFIGVATTLSTSSRMPTGHSPMGIKAEDVDIKLEQFMQEHAKYRDSQALQTNQLQSLLDMITQLL</sequence>
<dbReference type="EMBL" id="KN881106">
    <property type="protein sequence ID" value="KIY61001.1"/>
    <property type="molecule type" value="Genomic_DNA"/>
</dbReference>
<keyword evidence="2" id="KW-1185">Reference proteome</keyword>
<dbReference type="Proteomes" id="UP000054007">
    <property type="component" value="Unassembled WGS sequence"/>
</dbReference>
<organism evidence="1 2">
    <name type="scientific">Cylindrobasidium torrendii FP15055 ss-10</name>
    <dbReference type="NCBI Taxonomy" id="1314674"/>
    <lineage>
        <taxon>Eukaryota</taxon>
        <taxon>Fungi</taxon>
        <taxon>Dikarya</taxon>
        <taxon>Basidiomycota</taxon>
        <taxon>Agaricomycotina</taxon>
        <taxon>Agaricomycetes</taxon>
        <taxon>Agaricomycetidae</taxon>
        <taxon>Agaricales</taxon>
        <taxon>Marasmiineae</taxon>
        <taxon>Physalacriaceae</taxon>
        <taxon>Cylindrobasidium</taxon>
    </lineage>
</organism>
<proteinExistence type="predicted"/>